<evidence type="ECO:0000313" key="2">
    <source>
        <dbReference type="Proteomes" id="UP000236291"/>
    </source>
</evidence>
<accession>A0A2K3PHE6</accession>
<protein>
    <submittedName>
        <fullName evidence="1">Uncharacterized protein</fullName>
    </submittedName>
</protein>
<comment type="caution">
    <text evidence="1">The sequence shown here is derived from an EMBL/GenBank/DDBJ whole genome shotgun (WGS) entry which is preliminary data.</text>
</comment>
<dbReference type="AlphaFoldDB" id="A0A2K3PHE6"/>
<proteinExistence type="predicted"/>
<feature type="non-terminal residue" evidence="1">
    <location>
        <position position="43"/>
    </location>
</feature>
<gene>
    <name evidence="1" type="ORF">L195_g011391</name>
</gene>
<reference evidence="1 2" key="2">
    <citation type="journal article" date="2017" name="Front. Plant Sci.">
        <title>Gene Classification and Mining of Molecular Markers Useful in Red Clover (Trifolium pratense) Breeding.</title>
        <authorList>
            <person name="Istvanek J."/>
            <person name="Dluhosova J."/>
            <person name="Dluhos P."/>
            <person name="Patkova L."/>
            <person name="Nedelnik J."/>
            <person name="Repkova J."/>
        </authorList>
    </citation>
    <scope>NUCLEOTIDE SEQUENCE [LARGE SCALE GENOMIC DNA]</scope>
    <source>
        <strain evidence="2">cv. Tatra</strain>
        <tissue evidence="1">Young leaves</tissue>
    </source>
</reference>
<name>A0A2K3PHE6_TRIPR</name>
<organism evidence="1 2">
    <name type="scientific">Trifolium pratense</name>
    <name type="common">Red clover</name>
    <dbReference type="NCBI Taxonomy" id="57577"/>
    <lineage>
        <taxon>Eukaryota</taxon>
        <taxon>Viridiplantae</taxon>
        <taxon>Streptophyta</taxon>
        <taxon>Embryophyta</taxon>
        <taxon>Tracheophyta</taxon>
        <taxon>Spermatophyta</taxon>
        <taxon>Magnoliopsida</taxon>
        <taxon>eudicotyledons</taxon>
        <taxon>Gunneridae</taxon>
        <taxon>Pentapetalae</taxon>
        <taxon>rosids</taxon>
        <taxon>fabids</taxon>
        <taxon>Fabales</taxon>
        <taxon>Fabaceae</taxon>
        <taxon>Papilionoideae</taxon>
        <taxon>50 kb inversion clade</taxon>
        <taxon>NPAAA clade</taxon>
        <taxon>Hologalegina</taxon>
        <taxon>IRL clade</taxon>
        <taxon>Trifolieae</taxon>
        <taxon>Trifolium</taxon>
    </lineage>
</organism>
<reference evidence="1 2" key="1">
    <citation type="journal article" date="2014" name="Am. J. Bot.">
        <title>Genome assembly and annotation for red clover (Trifolium pratense; Fabaceae).</title>
        <authorList>
            <person name="Istvanek J."/>
            <person name="Jaros M."/>
            <person name="Krenek A."/>
            <person name="Repkova J."/>
        </authorList>
    </citation>
    <scope>NUCLEOTIDE SEQUENCE [LARGE SCALE GENOMIC DNA]</scope>
    <source>
        <strain evidence="2">cv. Tatra</strain>
        <tissue evidence="1">Young leaves</tissue>
    </source>
</reference>
<evidence type="ECO:0000313" key="1">
    <source>
        <dbReference type="EMBL" id="PNY14707.1"/>
    </source>
</evidence>
<dbReference type="Proteomes" id="UP000236291">
    <property type="component" value="Unassembled WGS sequence"/>
</dbReference>
<sequence length="43" mass="4758">MGQSLLIRGRELESSSIFVGRVDVFFGGLETVECPLAMDLVWV</sequence>
<dbReference type="EMBL" id="ASHM01007075">
    <property type="protein sequence ID" value="PNY14707.1"/>
    <property type="molecule type" value="Genomic_DNA"/>
</dbReference>